<feature type="signal peptide" evidence="1">
    <location>
        <begin position="1"/>
        <end position="27"/>
    </location>
</feature>
<gene>
    <name evidence="2" type="ORF">C1S70_08460</name>
</gene>
<proteinExistence type="predicted"/>
<reference evidence="2 3" key="1">
    <citation type="submission" date="2018-01" db="EMBL/GenBank/DDBJ databases">
        <title>Whole genome sequence of Azospirillum brasilense REC3 isolated from strawberry roots.</title>
        <authorList>
            <person name="Fontana C.A."/>
            <person name="Salazar S.M."/>
            <person name="Bassi D."/>
            <person name="Puglisi E."/>
            <person name="Lovaisa N.C."/>
            <person name="Toffoli L.M."/>
            <person name="Pedraza R."/>
            <person name="Cocconcelli P.S."/>
        </authorList>
    </citation>
    <scope>NUCLEOTIDE SEQUENCE [LARGE SCALE GENOMIC DNA]</scope>
    <source>
        <strain evidence="2 3">REC3</strain>
        <plasmid evidence="2">p5unnamed</plasmid>
    </source>
</reference>
<dbReference type="PROSITE" id="PS51257">
    <property type="entry name" value="PROKAR_LIPOPROTEIN"/>
    <property type="match status" value="1"/>
</dbReference>
<evidence type="ECO:0000313" key="2">
    <source>
        <dbReference type="EMBL" id="PNQ99211.1"/>
    </source>
</evidence>
<evidence type="ECO:0000256" key="1">
    <source>
        <dbReference type="SAM" id="SignalP"/>
    </source>
</evidence>
<keyword evidence="2" id="KW-0614">Plasmid</keyword>
<feature type="chain" id="PRO_5014469233" description="Lipoprotein" evidence="1">
    <location>
        <begin position="28"/>
        <end position="85"/>
    </location>
</feature>
<comment type="caution">
    <text evidence="2">The sequence shown here is derived from an EMBL/GenBank/DDBJ whole genome shotgun (WGS) entry which is preliminary data.</text>
</comment>
<protein>
    <recommendedName>
        <fullName evidence="4">Lipoprotein</fullName>
    </recommendedName>
</protein>
<sequence>MKPIAAIIGTLTQSFIAVLLLALTACGDNGSPEAGNYDVGYGGSGPVYTLGGGLPAYRLEPRTYWNYPDYRGTAPVIELAGRPGD</sequence>
<geneLocation type="plasmid" evidence="2">
    <name>p5unnamed</name>
</geneLocation>
<dbReference type="Proteomes" id="UP000236268">
    <property type="component" value="Unassembled WGS sequence"/>
</dbReference>
<evidence type="ECO:0000313" key="3">
    <source>
        <dbReference type="Proteomes" id="UP000236268"/>
    </source>
</evidence>
<dbReference type="AlphaFoldDB" id="A0A2K1G348"/>
<accession>A0A2K1G348</accession>
<keyword evidence="1" id="KW-0732">Signal</keyword>
<name>A0A2K1G348_9PROT</name>
<evidence type="ECO:0008006" key="4">
    <source>
        <dbReference type="Google" id="ProtNLM"/>
    </source>
</evidence>
<organism evidence="2 3">
    <name type="scientific">Azospirillum argentinense</name>
    <dbReference type="NCBI Taxonomy" id="2970906"/>
    <lineage>
        <taxon>Bacteria</taxon>
        <taxon>Pseudomonadati</taxon>
        <taxon>Pseudomonadota</taxon>
        <taxon>Alphaproteobacteria</taxon>
        <taxon>Rhodospirillales</taxon>
        <taxon>Azospirillaceae</taxon>
        <taxon>Azospirillum</taxon>
    </lineage>
</organism>
<dbReference type="RefSeq" id="WP_103039621.1">
    <property type="nucleotide sequence ID" value="NZ_POWG01000007.1"/>
</dbReference>
<dbReference type="EMBL" id="POWG01000007">
    <property type="protein sequence ID" value="PNQ99211.1"/>
    <property type="molecule type" value="Genomic_DNA"/>
</dbReference>